<sequence>MSQKRKRTELSGEGRDGQKSAKKQRDNFQARGPYSKAKGHRRPQPSQDEQKTTSSSELRSRIRDLKRLLDRVDCDPKYRMPANVRVDRERELETCEHELAEKTAAKREAEFRTKIIGKYHQVRFFDRRKATRILKRLYKELTSLEDQSERADLLRRIHNVEVDLSYTTYYPLLKPYSSLYPKTSQGASKSDEPTNDDELSNQQSGDQVDGPKGDPEMWKAVEQAMIEGTLRQLRDSKPGAVTRRLEDKVSEEKKQKKKDKRKPQSGTMQQMLKDTKASAVPDEGDESDGGFFE</sequence>
<dbReference type="AlphaFoldDB" id="A0A7C8MF97"/>
<proteinExistence type="inferred from homology"/>
<evidence type="ECO:0000256" key="9">
    <source>
        <dbReference type="SAM" id="Coils"/>
    </source>
</evidence>
<keyword evidence="8" id="KW-0539">Nucleus</keyword>
<feature type="region of interest" description="Disordered" evidence="10">
    <location>
        <begin position="182"/>
        <end position="215"/>
    </location>
</feature>
<comment type="similarity">
    <text evidence="3">Belongs to the EFG1 family.</text>
</comment>
<dbReference type="Pfam" id="PF10153">
    <property type="entry name" value="Efg1"/>
    <property type="match status" value="1"/>
</dbReference>
<evidence type="ECO:0000256" key="2">
    <source>
        <dbReference type="ARBA" id="ARBA00004604"/>
    </source>
</evidence>
<dbReference type="GO" id="GO:0000462">
    <property type="term" value="P:maturation of SSU-rRNA from tricistronic rRNA transcript (SSU-rRNA, 5.8S rRNA, LSU-rRNA)"/>
    <property type="evidence" value="ECO:0007669"/>
    <property type="project" value="TreeGrafter"/>
</dbReference>
<dbReference type="EMBL" id="JAADJZ010000004">
    <property type="protein sequence ID" value="KAF2875501.1"/>
    <property type="molecule type" value="Genomic_DNA"/>
</dbReference>
<organism evidence="11 12">
    <name type="scientific">Massariosphaeria phaeospora</name>
    <dbReference type="NCBI Taxonomy" id="100035"/>
    <lineage>
        <taxon>Eukaryota</taxon>
        <taxon>Fungi</taxon>
        <taxon>Dikarya</taxon>
        <taxon>Ascomycota</taxon>
        <taxon>Pezizomycotina</taxon>
        <taxon>Dothideomycetes</taxon>
        <taxon>Pleosporomycetidae</taxon>
        <taxon>Pleosporales</taxon>
        <taxon>Pleosporales incertae sedis</taxon>
        <taxon>Massariosphaeria</taxon>
    </lineage>
</organism>
<keyword evidence="7 9" id="KW-0175">Coiled coil</keyword>
<feature type="compositionally biased region" description="Acidic residues" evidence="10">
    <location>
        <begin position="282"/>
        <end position="293"/>
    </location>
</feature>
<dbReference type="InterPro" id="IPR019310">
    <property type="entry name" value="Efg1"/>
</dbReference>
<keyword evidence="12" id="KW-1185">Reference proteome</keyword>
<feature type="compositionally biased region" description="Polar residues" evidence="10">
    <location>
        <begin position="44"/>
        <end position="57"/>
    </location>
</feature>
<dbReference type="Proteomes" id="UP000481861">
    <property type="component" value="Unassembled WGS sequence"/>
</dbReference>
<evidence type="ECO:0000256" key="4">
    <source>
        <dbReference type="ARBA" id="ARBA00018689"/>
    </source>
</evidence>
<feature type="region of interest" description="Disordered" evidence="10">
    <location>
        <begin position="1"/>
        <end position="60"/>
    </location>
</feature>
<feature type="coiled-coil region" evidence="9">
    <location>
        <begin position="127"/>
        <end position="154"/>
    </location>
</feature>
<name>A0A7C8MF97_9PLEO</name>
<dbReference type="PANTHER" id="PTHR33911:SF1">
    <property type="entry name" value="RRNA-PROCESSING PROTEIN EFG1"/>
    <property type="match status" value="1"/>
</dbReference>
<evidence type="ECO:0000256" key="6">
    <source>
        <dbReference type="ARBA" id="ARBA00022552"/>
    </source>
</evidence>
<evidence type="ECO:0000256" key="10">
    <source>
        <dbReference type="SAM" id="MobiDB-lite"/>
    </source>
</evidence>
<evidence type="ECO:0000256" key="7">
    <source>
        <dbReference type="ARBA" id="ARBA00023054"/>
    </source>
</evidence>
<dbReference type="PANTHER" id="PTHR33911">
    <property type="entry name" value="RRNA-PROCESSING PROTEIN EFG1"/>
    <property type="match status" value="1"/>
</dbReference>
<dbReference type="GO" id="GO:0030688">
    <property type="term" value="C:preribosome, small subunit precursor"/>
    <property type="evidence" value="ECO:0007669"/>
    <property type="project" value="TreeGrafter"/>
</dbReference>
<evidence type="ECO:0000313" key="11">
    <source>
        <dbReference type="EMBL" id="KAF2875501.1"/>
    </source>
</evidence>
<feature type="compositionally biased region" description="Basic and acidic residues" evidence="10">
    <location>
        <begin position="8"/>
        <end position="28"/>
    </location>
</feature>
<gene>
    <name evidence="11" type="ORF">BDV95DRAFT_484865</name>
</gene>
<reference evidence="11 12" key="1">
    <citation type="submission" date="2020-01" db="EMBL/GenBank/DDBJ databases">
        <authorList>
            <consortium name="DOE Joint Genome Institute"/>
            <person name="Haridas S."/>
            <person name="Albert R."/>
            <person name="Binder M."/>
            <person name="Bloem J."/>
            <person name="Labutti K."/>
            <person name="Salamov A."/>
            <person name="Andreopoulos B."/>
            <person name="Baker S.E."/>
            <person name="Barry K."/>
            <person name="Bills G."/>
            <person name="Bluhm B.H."/>
            <person name="Cannon C."/>
            <person name="Castanera R."/>
            <person name="Culley D.E."/>
            <person name="Daum C."/>
            <person name="Ezra D."/>
            <person name="Gonzalez J.B."/>
            <person name="Henrissat B."/>
            <person name="Kuo A."/>
            <person name="Liang C."/>
            <person name="Lipzen A."/>
            <person name="Lutzoni F."/>
            <person name="Magnuson J."/>
            <person name="Mondo S."/>
            <person name="Nolan M."/>
            <person name="Ohm R."/>
            <person name="Pangilinan J."/>
            <person name="Park H.-J.H."/>
            <person name="Ramirez L."/>
            <person name="Alfaro M."/>
            <person name="Sun H."/>
            <person name="Tritt A."/>
            <person name="Yoshinaga Y."/>
            <person name="Zwiers L.-H.L."/>
            <person name="Turgeon B.G."/>
            <person name="Goodwin S.B."/>
            <person name="Spatafora J.W."/>
            <person name="Crous P.W."/>
            <person name="Grigoriev I.V."/>
        </authorList>
    </citation>
    <scope>NUCLEOTIDE SEQUENCE [LARGE SCALE GENOMIC DNA]</scope>
    <source>
        <strain evidence="11 12">CBS 611.86</strain>
    </source>
</reference>
<accession>A0A7C8MF97</accession>
<evidence type="ECO:0000313" key="12">
    <source>
        <dbReference type="Proteomes" id="UP000481861"/>
    </source>
</evidence>
<evidence type="ECO:0000256" key="5">
    <source>
        <dbReference type="ARBA" id="ARBA00019827"/>
    </source>
</evidence>
<evidence type="ECO:0000256" key="1">
    <source>
        <dbReference type="ARBA" id="ARBA00002773"/>
    </source>
</evidence>
<dbReference type="OrthoDB" id="47732at2759"/>
<dbReference type="InterPro" id="IPR050786">
    <property type="entry name" value="EFG1_rRNA-proc"/>
</dbReference>
<comment type="function">
    <text evidence="1">Involved in rRNA processing.</text>
</comment>
<comment type="caution">
    <text evidence="11">The sequence shown here is derived from an EMBL/GenBank/DDBJ whole genome shotgun (WGS) entry which is preliminary data.</text>
</comment>
<evidence type="ECO:0000256" key="3">
    <source>
        <dbReference type="ARBA" id="ARBA00006916"/>
    </source>
</evidence>
<comment type="subcellular location">
    <subcellularLocation>
        <location evidence="2">Nucleus</location>
        <location evidence="2">Nucleolus</location>
    </subcellularLocation>
</comment>
<dbReference type="GO" id="GO:0005730">
    <property type="term" value="C:nucleolus"/>
    <property type="evidence" value="ECO:0007669"/>
    <property type="project" value="UniProtKB-SubCell"/>
</dbReference>
<feature type="compositionally biased region" description="Basic and acidic residues" evidence="10">
    <location>
        <begin position="232"/>
        <end position="254"/>
    </location>
</feature>
<protein>
    <recommendedName>
        <fullName evidence="4">rRNA-processing protein EFG1</fullName>
    </recommendedName>
    <alternativeName>
        <fullName evidence="5">rRNA-processing protein efg1</fullName>
    </alternativeName>
</protein>
<keyword evidence="6" id="KW-0698">rRNA processing</keyword>
<evidence type="ECO:0000256" key="8">
    <source>
        <dbReference type="ARBA" id="ARBA00023242"/>
    </source>
</evidence>
<feature type="region of interest" description="Disordered" evidence="10">
    <location>
        <begin position="229"/>
        <end position="293"/>
    </location>
</feature>